<evidence type="ECO:0000313" key="5">
    <source>
        <dbReference type="EMBL" id="RRK33029.1"/>
    </source>
</evidence>
<protein>
    <submittedName>
        <fullName evidence="5">ABC transporter ATP-binding protein</fullName>
    </submittedName>
</protein>
<dbReference type="SMART" id="SM00382">
    <property type="entry name" value="AAA"/>
    <property type="match status" value="1"/>
</dbReference>
<dbReference type="InterPro" id="IPR017871">
    <property type="entry name" value="ABC_transporter-like_CS"/>
</dbReference>
<evidence type="ECO:0000256" key="3">
    <source>
        <dbReference type="ARBA" id="ARBA00022840"/>
    </source>
</evidence>
<evidence type="ECO:0000259" key="4">
    <source>
        <dbReference type="PROSITE" id="PS50893"/>
    </source>
</evidence>
<sequence>MPEKILEVSHVNAYYREGKTRRQVLEDVSFELYEGEIVGLVGESGSGKSTLCKCILGLLKEYDGEIRHYTKRPQMVFQDPFGALNPRKTVGWILEEPLRVKGGFSRQERREKAEEMLGRVHLPEDFYGRYPRELSGGQRQRVSIALALITGTRFILADEPLSALDVTVQAQIIALLKELQEKEKICYLFVSHDLDVVSMLCGRVLFLQDGKVHCLDEPGGL</sequence>
<dbReference type="Proteomes" id="UP000274920">
    <property type="component" value="Unassembled WGS sequence"/>
</dbReference>
<keyword evidence="1" id="KW-0813">Transport</keyword>
<dbReference type="PROSITE" id="PS50893">
    <property type="entry name" value="ABC_TRANSPORTER_2"/>
    <property type="match status" value="1"/>
</dbReference>
<evidence type="ECO:0000256" key="2">
    <source>
        <dbReference type="ARBA" id="ARBA00022741"/>
    </source>
</evidence>
<dbReference type="GO" id="GO:0055085">
    <property type="term" value="P:transmembrane transport"/>
    <property type="evidence" value="ECO:0007669"/>
    <property type="project" value="UniProtKB-ARBA"/>
</dbReference>
<comment type="caution">
    <text evidence="5">The sequence shown here is derived from an EMBL/GenBank/DDBJ whole genome shotgun (WGS) entry which is preliminary data.</text>
</comment>
<reference evidence="5" key="1">
    <citation type="submission" date="2018-10" db="EMBL/GenBank/DDBJ databases">
        <title>Schaedlerella arabinophila gen. nov. sp. nov., isolated from the mouse intestinal tract and comparative analysis with the genome of the closely related altered Schaedler flora strain ASF502.</title>
        <authorList>
            <person name="Miyake S."/>
            <person name="Soh M."/>
            <person name="Seedorf H."/>
        </authorList>
    </citation>
    <scope>NUCLEOTIDE SEQUENCE [LARGE SCALE GENOMIC DNA]</scope>
    <source>
        <strain evidence="5">DSM 106076</strain>
    </source>
</reference>
<keyword evidence="6" id="KW-1185">Reference proteome</keyword>
<dbReference type="CDD" id="cd03257">
    <property type="entry name" value="ABC_NikE_OppD_transporters"/>
    <property type="match status" value="1"/>
</dbReference>
<gene>
    <name evidence="5" type="ORF">EBB54_18055</name>
</gene>
<dbReference type="PROSITE" id="PS00211">
    <property type="entry name" value="ABC_TRANSPORTER_1"/>
    <property type="match status" value="1"/>
</dbReference>
<accession>A0A426DJL6</accession>
<dbReference type="InterPro" id="IPR003593">
    <property type="entry name" value="AAA+_ATPase"/>
</dbReference>
<dbReference type="AlphaFoldDB" id="A0A426DJL6"/>
<dbReference type="PANTHER" id="PTHR43776">
    <property type="entry name" value="TRANSPORT ATP-BINDING PROTEIN"/>
    <property type="match status" value="1"/>
</dbReference>
<evidence type="ECO:0000256" key="1">
    <source>
        <dbReference type="ARBA" id="ARBA00022448"/>
    </source>
</evidence>
<dbReference type="Gene3D" id="3.40.50.300">
    <property type="entry name" value="P-loop containing nucleotide triphosphate hydrolases"/>
    <property type="match status" value="1"/>
</dbReference>
<evidence type="ECO:0000313" key="6">
    <source>
        <dbReference type="Proteomes" id="UP000274920"/>
    </source>
</evidence>
<dbReference type="InterPro" id="IPR027417">
    <property type="entry name" value="P-loop_NTPase"/>
</dbReference>
<dbReference type="SUPFAM" id="SSF52540">
    <property type="entry name" value="P-loop containing nucleoside triphosphate hydrolases"/>
    <property type="match status" value="1"/>
</dbReference>
<dbReference type="Pfam" id="PF00005">
    <property type="entry name" value="ABC_tran"/>
    <property type="match status" value="1"/>
</dbReference>
<name>A0A426DJL6_9FIRM</name>
<keyword evidence="2" id="KW-0547">Nucleotide-binding</keyword>
<feature type="domain" description="ABC transporter" evidence="4">
    <location>
        <begin position="6"/>
        <end position="221"/>
    </location>
</feature>
<dbReference type="InterPro" id="IPR050319">
    <property type="entry name" value="ABC_transp_ATP-bind"/>
</dbReference>
<dbReference type="EMBL" id="RHJS01000002">
    <property type="protein sequence ID" value="RRK33029.1"/>
    <property type="molecule type" value="Genomic_DNA"/>
</dbReference>
<dbReference type="InterPro" id="IPR003439">
    <property type="entry name" value="ABC_transporter-like_ATP-bd"/>
</dbReference>
<organism evidence="5 6">
    <name type="scientific">Schaedlerella arabinosiphila</name>
    <dbReference type="NCBI Taxonomy" id="2044587"/>
    <lineage>
        <taxon>Bacteria</taxon>
        <taxon>Bacillati</taxon>
        <taxon>Bacillota</taxon>
        <taxon>Clostridia</taxon>
        <taxon>Lachnospirales</taxon>
        <taxon>Lachnospiraceae</taxon>
        <taxon>Schaedlerella</taxon>
    </lineage>
</organism>
<dbReference type="GO" id="GO:0005524">
    <property type="term" value="F:ATP binding"/>
    <property type="evidence" value="ECO:0007669"/>
    <property type="project" value="UniProtKB-KW"/>
</dbReference>
<proteinExistence type="predicted"/>
<keyword evidence="3 5" id="KW-0067">ATP-binding</keyword>
<dbReference type="PANTHER" id="PTHR43776:SF8">
    <property type="entry name" value="ABC TRANSPORTER, ATP-BINDING PROTEIN"/>
    <property type="match status" value="1"/>
</dbReference>
<dbReference type="GO" id="GO:0016887">
    <property type="term" value="F:ATP hydrolysis activity"/>
    <property type="evidence" value="ECO:0007669"/>
    <property type="project" value="InterPro"/>
</dbReference>